<dbReference type="InterPro" id="IPR006440">
    <property type="entry name" value="Doc"/>
</dbReference>
<evidence type="ECO:0000313" key="3">
    <source>
        <dbReference type="Proteomes" id="UP000283322"/>
    </source>
</evidence>
<sequence>MDEIAFLTTEQVIEIQRSTLPMSGPPDEDKLGGALFRIETLAEYEGCKDIFDFAAMYLIAIAKAHAFNDANKRTAFQAASIFLLGNGYELNASFELVKLTVLAAMGDAQLNETAFALRILSDYRNDIVAEHDYVAQ</sequence>
<accession>A0A422ZSR9</accession>
<gene>
    <name evidence="2" type="ORF">BL124_00016825</name>
</gene>
<dbReference type="Proteomes" id="UP000283322">
    <property type="component" value="Unassembled WGS sequence"/>
</dbReference>
<dbReference type="AlphaFoldDB" id="A0A422ZSR9"/>
<proteinExistence type="predicted"/>
<evidence type="ECO:0000313" key="2">
    <source>
        <dbReference type="EMBL" id="ROG94393.1"/>
    </source>
</evidence>
<dbReference type="EMBL" id="MPYG04000129">
    <property type="protein sequence ID" value="ROG94393.1"/>
    <property type="molecule type" value="Genomic_DNA"/>
</dbReference>
<organism evidence="2 3">
    <name type="scientific">Klebsiella pneumoniae</name>
    <dbReference type="NCBI Taxonomy" id="573"/>
    <lineage>
        <taxon>Bacteria</taxon>
        <taxon>Pseudomonadati</taxon>
        <taxon>Pseudomonadota</taxon>
        <taxon>Gammaproteobacteria</taxon>
        <taxon>Enterobacterales</taxon>
        <taxon>Enterobacteriaceae</taxon>
        <taxon>Klebsiella/Raoultella group</taxon>
        <taxon>Klebsiella</taxon>
        <taxon>Klebsiella pneumoniae complex</taxon>
    </lineage>
</organism>
<dbReference type="GO" id="GO:0016301">
    <property type="term" value="F:kinase activity"/>
    <property type="evidence" value="ECO:0007669"/>
    <property type="project" value="InterPro"/>
</dbReference>
<dbReference type="InterPro" id="IPR053737">
    <property type="entry name" value="Type_II_TA_Toxin"/>
</dbReference>
<dbReference type="RefSeq" id="WP_023283373.1">
    <property type="nucleotide sequence ID" value="NZ_CP056432.1"/>
</dbReference>
<comment type="caution">
    <text evidence="2">The sequence shown here is derived from an EMBL/GenBank/DDBJ whole genome shotgun (WGS) entry which is preliminary data.</text>
</comment>
<dbReference type="NCBIfam" id="TIGR01550">
    <property type="entry name" value="DOC_P1"/>
    <property type="match status" value="1"/>
</dbReference>
<dbReference type="Gene3D" id="1.20.120.1870">
    <property type="entry name" value="Fic/DOC protein, Fido domain"/>
    <property type="match status" value="1"/>
</dbReference>
<reference evidence="2 3" key="1">
    <citation type="submission" date="2018-10" db="EMBL/GenBank/DDBJ databases">
        <authorList>
            <person name="Vanduin D."/>
            <person name="Fouts D."/>
            <person name="Wright M."/>
            <person name="Sutton G."/>
            <person name="Nguyen K."/>
            <person name="Kreiswirth B."/>
            <person name="Chen L."/>
            <person name="Rojas L."/>
            <person name="Hujer A."/>
            <person name="Hujer K."/>
            <person name="Bonomo R."/>
            <person name="Adams M."/>
        </authorList>
    </citation>
    <scope>NUCLEOTIDE SEQUENCE [LARGE SCALE GENOMIC DNA]</scope>
    <source>
        <strain evidence="2 3">CRK0165</strain>
    </source>
</reference>
<evidence type="ECO:0000259" key="1">
    <source>
        <dbReference type="PROSITE" id="PS51459"/>
    </source>
</evidence>
<dbReference type="InterPro" id="IPR003812">
    <property type="entry name" value="Fido"/>
</dbReference>
<dbReference type="PANTHER" id="PTHR39426">
    <property type="entry name" value="HOMOLOGY TO DEATH-ON-CURING PROTEIN OF PHAGE P1"/>
    <property type="match status" value="1"/>
</dbReference>
<dbReference type="PANTHER" id="PTHR39426:SF1">
    <property type="entry name" value="HOMOLOGY TO DEATH-ON-CURING PROTEIN OF PHAGE P1"/>
    <property type="match status" value="1"/>
</dbReference>
<dbReference type="SUPFAM" id="SSF140931">
    <property type="entry name" value="Fic-like"/>
    <property type="match status" value="1"/>
</dbReference>
<dbReference type="Pfam" id="PF02661">
    <property type="entry name" value="Fic"/>
    <property type="match status" value="1"/>
</dbReference>
<dbReference type="PIRSF" id="PIRSF018297">
    <property type="entry name" value="Doc"/>
    <property type="match status" value="1"/>
</dbReference>
<protein>
    <submittedName>
        <fullName evidence="2">Type II toxin-antitoxin system death-on-curing family toxin</fullName>
    </submittedName>
</protein>
<feature type="domain" description="Fido" evidence="1">
    <location>
        <begin position="1"/>
        <end position="126"/>
    </location>
</feature>
<dbReference type="PROSITE" id="PS51459">
    <property type="entry name" value="FIDO"/>
    <property type="match status" value="1"/>
</dbReference>
<name>A0A422ZSR9_KLEPN</name>
<dbReference type="InterPro" id="IPR036597">
    <property type="entry name" value="Fido-like_dom_sf"/>
</dbReference>